<dbReference type="InterPro" id="IPR036038">
    <property type="entry name" value="Aminotransferase-like"/>
</dbReference>
<keyword evidence="3" id="KW-1185">Reference proteome</keyword>
<organism evidence="2 3">
    <name type="scientific">Euroglyphus maynei</name>
    <name type="common">Mayne's house dust mite</name>
    <dbReference type="NCBI Taxonomy" id="6958"/>
    <lineage>
        <taxon>Eukaryota</taxon>
        <taxon>Metazoa</taxon>
        <taxon>Ecdysozoa</taxon>
        <taxon>Arthropoda</taxon>
        <taxon>Chelicerata</taxon>
        <taxon>Arachnida</taxon>
        <taxon>Acari</taxon>
        <taxon>Acariformes</taxon>
        <taxon>Sarcoptiformes</taxon>
        <taxon>Astigmata</taxon>
        <taxon>Psoroptidia</taxon>
        <taxon>Analgoidea</taxon>
        <taxon>Pyroglyphidae</taxon>
        <taxon>Pyroglyphinae</taxon>
        <taxon>Euroglyphus</taxon>
    </lineage>
</organism>
<reference evidence="2 3" key="1">
    <citation type="submission" date="2017-03" db="EMBL/GenBank/DDBJ databases">
        <title>Genome Survey of Euroglyphus maynei.</title>
        <authorList>
            <person name="Arlian L.G."/>
            <person name="Morgan M.S."/>
            <person name="Rider S.D."/>
        </authorList>
    </citation>
    <scope>NUCLEOTIDE SEQUENCE [LARGE SCALE GENOMIC DNA]</scope>
    <source>
        <strain evidence="2">Arlian Lab</strain>
        <tissue evidence="2">Whole body</tissue>
    </source>
</reference>
<dbReference type="GO" id="GO:0003824">
    <property type="term" value="F:catalytic activity"/>
    <property type="evidence" value="ECO:0007669"/>
    <property type="project" value="InterPro"/>
</dbReference>
<keyword evidence="1" id="KW-0100">Branched-chain amino acid biosynthesis</keyword>
<name>A0A1Y3BLF9_EURMA</name>
<keyword evidence="1" id="KW-0028">Amino-acid biosynthesis</keyword>
<accession>A0A1Y3BLF9</accession>
<dbReference type="Gene3D" id="3.20.10.10">
    <property type="entry name" value="D-amino Acid Aminotransferase, subunit A, domain 2"/>
    <property type="match status" value="1"/>
</dbReference>
<dbReference type="SUPFAM" id="SSF56752">
    <property type="entry name" value="D-aminoacid aminotransferase-like PLP-dependent enzymes"/>
    <property type="match status" value="1"/>
</dbReference>
<dbReference type="GO" id="GO:0009082">
    <property type="term" value="P:branched-chain amino acid biosynthetic process"/>
    <property type="evidence" value="ECO:0007669"/>
    <property type="project" value="UniProtKB-KW"/>
</dbReference>
<comment type="caution">
    <text evidence="2">The sequence shown here is derived from an EMBL/GenBank/DDBJ whole genome shotgun (WGS) entry which is preliminary data.</text>
</comment>
<dbReference type="OrthoDB" id="1732691at2759"/>
<dbReference type="AlphaFoldDB" id="A0A1Y3BLF9"/>
<dbReference type="InterPro" id="IPR043131">
    <property type="entry name" value="BCAT-like_N"/>
</dbReference>
<dbReference type="Proteomes" id="UP000194236">
    <property type="component" value="Unassembled WGS sequence"/>
</dbReference>
<dbReference type="EMBL" id="MUJZ01011686">
    <property type="protein sequence ID" value="OTF81800.1"/>
    <property type="molecule type" value="Genomic_DNA"/>
</dbReference>
<dbReference type="Gene3D" id="3.30.470.10">
    <property type="match status" value="1"/>
</dbReference>
<evidence type="ECO:0000313" key="3">
    <source>
        <dbReference type="Proteomes" id="UP000194236"/>
    </source>
</evidence>
<evidence type="ECO:0000256" key="1">
    <source>
        <dbReference type="ARBA" id="ARBA00023304"/>
    </source>
</evidence>
<protein>
    <submittedName>
        <fullName evidence="2">Uncharacterized protein</fullName>
    </submittedName>
</protein>
<dbReference type="InterPro" id="IPR043132">
    <property type="entry name" value="BCAT-like_C"/>
</dbReference>
<evidence type="ECO:0000313" key="2">
    <source>
        <dbReference type="EMBL" id="OTF81800.1"/>
    </source>
</evidence>
<sequence>MFGSGTACIVCPIGKILFEKQLLDIPGHEFTLKLFNELLDIQYGIKEYGNWVQIIDSTN</sequence>
<gene>
    <name evidence="2" type="ORF">BLA29_015056</name>
</gene>
<proteinExistence type="predicted"/>